<feature type="non-terminal residue" evidence="2">
    <location>
        <position position="330"/>
    </location>
</feature>
<dbReference type="EMBL" id="JN414202">
    <property type="protein sequence ID" value="AEP18229.1"/>
    <property type="molecule type" value="Genomic_DNA"/>
</dbReference>
<feature type="region of interest" description="Disordered" evidence="1">
    <location>
        <begin position="290"/>
        <end position="330"/>
    </location>
</feature>
<feature type="region of interest" description="Disordered" evidence="1">
    <location>
        <begin position="1"/>
        <end position="256"/>
    </location>
</feature>
<accession>G5CWN9</accession>
<dbReference type="AlphaFoldDB" id="G5CWN9"/>
<proteinExistence type="predicted"/>
<feature type="compositionally biased region" description="Basic residues" evidence="1">
    <location>
        <begin position="138"/>
        <end position="147"/>
    </location>
</feature>
<feature type="compositionally biased region" description="Polar residues" evidence="1">
    <location>
        <begin position="237"/>
        <end position="256"/>
    </location>
</feature>
<protein>
    <submittedName>
        <fullName evidence="2">Breast and ovarian cancer susceptibility 1</fullName>
    </submittedName>
</protein>
<feature type="non-terminal residue" evidence="2">
    <location>
        <position position="1"/>
    </location>
</feature>
<reference evidence="2" key="1">
    <citation type="journal article" date="2011" name="Science">
        <title>Impacts of the Cretaceous Terrestrial Revolution and KPg extinction on mammal diversification.</title>
        <authorList>
            <person name="Meredith R.W."/>
            <person name="Janecka J.E."/>
            <person name="Gatesy J."/>
            <person name="Ryder O.A."/>
            <person name="Fisher C.A."/>
            <person name="Teeling E.C."/>
            <person name="Goodbla A."/>
            <person name="Eizirik E."/>
            <person name="Simao T.L."/>
            <person name="Stadler T."/>
            <person name="Rabosky D.L."/>
            <person name="Honeycutt R.L."/>
            <person name="Flynn J.J."/>
            <person name="Ingram C.M."/>
            <person name="Steiner C."/>
            <person name="Williams T.L."/>
            <person name="Robinson T.J."/>
            <person name="Burk-Herrick A."/>
            <person name="Westerman M."/>
            <person name="Ayoub N.A."/>
            <person name="Springer M.S."/>
            <person name="Murphy W.J."/>
        </authorList>
    </citation>
    <scope>NUCLEOTIDE SEQUENCE</scope>
</reference>
<feature type="compositionally biased region" description="Basic and acidic residues" evidence="1">
    <location>
        <begin position="38"/>
        <end position="56"/>
    </location>
</feature>
<sequence length="330" mass="35266">EDFIKKEDLAVAQEPSEKKTRGTGQMAESSQVTNIPNDSHEDKTDGGNVQRQKDPDPEQSLENVSTSSTRAEPGSSMCHTGPELSMRCSQALQKGRLGRRSSASQVPCRSLLDLTELQTGNSASSERIMEKGSQKVPSRCRRKLRLSRHLEASIGTEESKKPGEQGRERRAGAAGPAPRSANVPSSLTNTSSPAQLKEFVSSDLQKEVVEENPEAIRVSSSTRDLRDPGLSGEKGLQTGQSAGSTSVSLVPDTDCSSQGSTSLLGAAGCGLGWRVPQQYVAQYVAVTEPQELPPDARGGTEGSGDPLSHEVSHAQEVVSDMEDSELHTHY</sequence>
<evidence type="ECO:0000313" key="2">
    <source>
        <dbReference type="EMBL" id="AEP18229.1"/>
    </source>
</evidence>
<feature type="compositionally biased region" description="Polar residues" evidence="1">
    <location>
        <begin position="22"/>
        <end position="37"/>
    </location>
</feature>
<evidence type="ECO:0000256" key="1">
    <source>
        <dbReference type="SAM" id="MobiDB-lite"/>
    </source>
</evidence>
<organism evidence="2">
    <name type="scientific">Hydrochoerus hydrochaeris</name>
    <name type="common">Capybara</name>
    <name type="synonym">Carpincho</name>
    <dbReference type="NCBI Taxonomy" id="10149"/>
    <lineage>
        <taxon>Eukaryota</taxon>
        <taxon>Metazoa</taxon>
        <taxon>Chordata</taxon>
        <taxon>Craniata</taxon>
        <taxon>Vertebrata</taxon>
        <taxon>Euteleostomi</taxon>
        <taxon>Mammalia</taxon>
        <taxon>Eutheria</taxon>
        <taxon>Euarchontoglires</taxon>
        <taxon>Glires</taxon>
        <taxon>Rodentia</taxon>
        <taxon>Hystricomorpha</taxon>
        <taxon>Hydrochaeridae</taxon>
        <taxon>Hydrochoerus</taxon>
    </lineage>
</organism>
<feature type="compositionally biased region" description="Polar residues" evidence="1">
    <location>
        <begin position="60"/>
        <end position="70"/>
    </location>
</feature>
<name>G5CWN9_HYDHY</name>
<feature type="compositionally biased region" description="Basic and acidic residues" evidence="1">
    <location>
        <begin position="157"/>
        <end position="171"/>
    </location>
</feature>
<gene>
    <name evidence="2" type="primary">BRCA1</name>
</gene>
<feature type="compositionally biased region" description="Polar residues" evidence="1">
    <location>
        <begin position="116"/>
        <end position="125"/>
    </location>
</feature>
<feature type="compositionally biased region" description="Basic and acidic residues" evidence="1">
    <location>
        <begin position="1"/>
        <end position="20"/>
    </location>
</feature>
<feature type="compositionally biased region" description="Polar residues" evidence="1">
    <location>
        <begin position="182"/>
        <end position="194"/>
    </location>
</feature>